<dbReference type="Pfam" id="PF06585">
    <property type="entry name" value="JHBP"/>
    <property type="match status" value="4"/>
</dbReference>
<dbReference type="Proteomes" id="UP000504606">
    <property type="component" value="Unplaced"/>
</dbReference>
<protein>
    <submittedName>
        <fullName evidence="3">Uncharacterized protein LOC127751071</fullName>
    </submittedName>
</protein>
<evidence type="ECO:0000313" key="3">
    <source>
        <dbReference type="RefSeq" id="XP_052130008.1"/>
    </source>
</evidence>
<name>A0A9C6X6K7_FRAOC</name>
<keyword evidence="2" id="KW-1185">Reference proteome</keyword>
<dbReference type="OrthoDB" id="6370791at2759"/>
<gene>
    <name evidence="3" type="primary">LOC127751071</name>
</gene>
<evidence type="ECO:0000256" key="1">
    <source>
        <dbReference type="SAM" id="SignalP"/>
    </source>
</evidence>
<dbReference type="PROSITE" id="PS51257">
    <property type="entry name" value="PROKAR_LIPOPROTEIN"/>
    <property type="match status" value="1"/>
</dbReference>
<keyword evidence="1" id="KW-0732">Signal</keyword>
<dbReference type="Gene3D" id="3.15.10.30">
    <property type="entry name" value="Haemolymph juvenile hormone binding protein"/>
    <property type="match status" value="4"/>
</dbReference>
<organism evidence="2 3">
    <name type="scientific">Frankliniella occidentalis</name>
    <name type="common">Western flower thrips</name>
    <name type="synonym">Euthrips occidentalis</name>
    <dbReference type="NCBI Taxonomy" id="133901"/>
    <lineage>
        <taxon>Eukaryota</taxon>
        <taxon>Metazoa</taxon>
        <taxon>Ecdysozoa</taxon>
        <taxon>Arthropoda</taxon>
        <taxon>Hexapoda</taxon>
        <taxon>Insecta</taxon>
        <taxon>Pterygota</taxon>
        <taxon>Neoptera</taxon>
        <taxon>Paraneoptera</taxon>
        <taxon>Thysanoptera</taxon>
        <taxon>Terebrantia</taxon>
        <taxon>Thripoidea</taxon>
        <taxon>Thripidae</taxon>
        <taxon>Frankliniella</taxon>
    </lineage>
</organism>
<dbReference type="GeneID" id="127751071"/>
<sequence length="935" mass="100810">MRVGWTLLALAALLLGASCDLVEDVQKTIEDFQALMPTGDPALGIPQLEPLSIRELPLSVKVTPFNAQILAKNILAAGASGFEVTHISLRDDGKLAVALNIPDIEVTGAYDIDGKVKVGFISVKLSGNGPLALSAVGIKGEGVAEVVERPNGGLHVNDLQISSWNYETLKVQLDNLFGGGVMGKTVNTLINKILPAFIKSNKEKINQLVQSKAKNFINKYLDGISGNKPSLDERIELITAEEWIISTETHEMLHQLAKLVAAEMADDSTSTPTPQEEQAMQILESFKAMMKDGRPDFSIPVLDPAVVHKLAIDANHALLTAKIIATDASVQGVSDFTVKKISQVGDTNKLVVDVAIPDIEISSRFEMRGKVYLPLPISVNDNGPLQLNITDLNLSATIEVINNSDGSYNIKSVTMDSWSFNTIKIQLDNLLGGGFWGRKANDLLNKILPVLVENDRPKINARLENVVKNLFNAYIDGLAGKTAADLTAQLQEISELFRSAMKSGRADINIPVMDPAAIDELSVQVEKWPIRAEVKLNSATVSGASDFKLTRVSQILGTNKVAVDFEVPSLVAACTYDLESTVHAAFIKFNVNRNGPLKMIVNGVSGTAIAELALTDDALSLLGLEVETWSYGSIEVEVDNLLSGGFFKRMFNRLVNKLIPGILVKPHVEDVRRWASGAGERIIGQFMDAVSGRVVLPNLDGRAAKLLEDLRSVLKTGSVKYDMPVYDPATVEQVPLEIKVVGQTARLVVKDITVHGTSDYEIAEITQLSNTNNLDIKIVVPALNANCKFTASTSGIIKLNDEGSASVNIKDLTVSATASMSSNIDGSLVLRDLKIRSWSTGAIAVTFENLDKLGKLGKALNLVINKVLPTIIEARKPVLTAWAQVTAKSVLDKFLTGVAADSLLPREIHIATIDHEAHAILMQLVNLALKAGLAA</sequence>
<dbReference type="RefSeq" id="XP_052130008.1">
    <property type="nucleotide sequence ID" value="XM_052274048.1"/>
</dbReference>
<dbReference type="KEGG" id="foc:127751071"/>
<evidence type="ECO:0000313" key="2">
    <source>
        <dbReference type="Proteomes" id="UP000504606"/>
    </source>
</evidence>
<dbReference type="PANTHER" id="PTHR11008">
    <property type="entry name" value="PROTEIN TAKEOUT-LIKE PROTEIN"/>
    <property type="match status" value="1"/>
</dbReference>
<feature type="signal peptide" evidence="1">
    <location>
        <begin position="1"/>
        <end position="19"/>
    </location>
</feature>
<proteinExistence type="predicted"/>
<dbReference type="AlphaFoldDB" id="A0A9C6X6K7"/>
<dbReference type="InterPro" id="IPR010562">
    <property type="entry name" value="Haemolymph_juvenile_hormone-bd"/>
</dbReference>
<reference evidence="3" key="1">
    <citation type="submission" date="2025-08" db="UniProtKB">
        <authorList>
            <consortium name="RefSeq"/>
        </authorList>
    </citation>
    <scope>IDENTIFICATION</scope>
</reference>
<dbReference type="SMART" id="SM00700">
    <property type="entry name" value="JHBP"/>
    <property type="match status" value="3"/>
</dbReference>
<feature type="chain" id="PRO_5039591828" evidence="1">
    <location>
        <begin position="20"/>
        <end position="935"/>
    </location>
</feature>
<dbReference type="InterPro" id="IPR038606">
    <property type="entry name" value="To_sf"/>
</dbReference>
<accession>A0A9C6X6K7</accession>
<dbReference type="PANTHER" id="PTHR11008:SF9">
    <property type="entry name" value="PROTEIN TAKEOUT-LIKE PROTEIN"/>
    <property type="match status" value="1"/>
</dbReference>